<name>A0A016UH17_9BILA</name>
<proteinExistence type="predicted"/>
<accession>A0A016UH17</accession>
<gene>
    <name evidence="1" type="primary">Acey_s0042.g714</name>
    <name evidence="1" type="ORF">Y032_0042g714</name>
</gene>
<keyword evidence="2" id="KW-1185">Reference proteome</keyword>
<dbReference type="EMBL" id="JARK01001378">
    <property type="protein sequence ID" value="EYC14092.1"/>
    <property type="molecule type" value="Genomic_DNA"/>
</dbReference>
<organism evidence="1 2">
    <name type="scientific">Ancylostoma ceylanicum</name>
    <dbReference type="NCBI Taxonomy" id="53326"/>
    <lineage>
        <taxon>Eukaryota</taxon>
        <taxon>Metazoa</taxon>
        <taxon>Ecdysozoa</taxon>
        <taxon>Nematoda</taxon>
        <taxon>Chromadorea</taxon>
        <taxon>Rhabditida</taxon>
        <taxon>Rhabditina</taxon>
        <taxon>Rhabditomorpha</taxon>
        <taxon>Strongyloidea</taxon>
        <taxon>Ancylostomatidae</taxon>
        <taxon>Ancylostomatinae</taxon>
        <taxon>Ancylostoma</taxon>
    </lineage>
</organism>
<dbReference type="Proteomes" id="UP000024635">
    <property type="component" value="Unassembled WGS sequence"/>
</dbReference>
<evidence type="ECO:0000313" key="2">
    <source>
        <dbReference type="Proteomes" id="UP000024635"/>
    </source>
</evidence>
<sequence length="106" mass="12218">MASTRPMLPLNYPIFHFLINWVTVEPLLFLLCRGGGEAGAFPLPEYWVGGWLKFYHVTHLERRLQIYFFSVLFSFSVRSSLASLGHCFAFFKGVHLRLSCFIPLSC</sequence>
<dbReference type="AlphaFoldDB" id="A0A016UH17"/>
<evidence type="ECO:0000313" key="1">
    <source>
        <dbReference type="EMBL" id="EYC14092.1"/>
    </source>
</evidence>
<comment type="caution">
    <text evidence="1">The sequence shown here is derived from an EMBL/GenBank/DDBJ whole genome shotgun (WGS) entry which is preliminary data.</text>
</comment>
<reference evidence="2" key="1">
    <citation type="journal article" date="2015" name="Nat. Genet.">
        <title>The genome and transcriptome of the zoonotic hookworm Ancylostoma ceylanicum identify infection-specific gene families.</title>
        <authorList>
            <person name="Schwarz E.M."/>
            <person name="Hu Y."/>
            <person name="Antoshechkin I."/>
            <person name="Miller M.M."/>
            <person name="Sternberg P.W."/>
            <person name="Aroian R.V."/>
        </authorList>
    </citation>
    <scope>NUCLEOTIDE SEQUENCE</scope>
    <source>
        <strain evidence="2">HY135</strain>
    </source>
</reference>
<protein>
    <submittedName>
        <fullName evidence="1">Uncharacterized protein</fullName>
    </submittedName>
</protein>